<evidence type="ECO:0000313" key="3">
    <source>
        <dbReference type="EMBL" id="SHJ14034.1"/>
    </source>
</evidence>
<feature type="region of interest" description="Disordered" evidence="1">
    <location>
        <begin position="62"/>
        <end position="86"/>
    </location>
</feature>
<dbReference type="STRING" id="1447782.SAMN05444417_2955"/>
<dbReference type="AlphaFoldDB" id="A0A1M6GVV8"/>
<keyword evidence="2" id="KW-1133">Transmembrane helix</keyword>
<protein>
    <recommendedName>
        <fullName evidence="5">Cytochrome C oxidase assembly protein</fullName>
    </recommendedName>
</protein>
<feature type="transmembrane region" description="Helical" evidence="2">
    <location>
        <begin position="20"/>
        <end position="40"/>
    </location>
</feature>
<evidence type="ECO:0000313" key="4">
    <source>
        <dbReference type="Proteomes" id="UP000184292"/>
    </source>
</evidence>
<evidence type="ECO:0008006" key="5">
    <source>
        <dbReference type="Google" id="ProtNLM"/>
    </source>
</evidence>
<evidence type="ECO:0000256" key="1">
    <source>
        <dbReference type="SAM" id="MobiDB-lite"/>
    </source>
</evidence>
<dbReference type="Proteomes" id="UP000184292">
    <property type="component" value="Unassembled WGS sequence"/>
</dbReference>
<name>A0A1M6GVV8_9RHOB</name>
<organism evidence="3 4">
    <name type="scientific">Wenxinia saemankumensis</name>
    <dbReference type="NCBI Taxonomy" id="1447782"/>
    <lineage>
        <taxon>Bacteria</taxon>
        <taxon>Pseudomonadati</taxon>
        <taxon>Pseudomonadota</taxon>
        <taxon>Alphaproteobacteria</taxon>
        <taxon>Rhodobacterales</taxon>
        <taxon>Roseobacteraceae</taxon>
        <taxon>Wenxinia</taxon>
    </lineage>
</organism>
<keyword evidence="2" id="KW-0472">Membrane</keyword>
<keyword evidence="4" id="KW-1185">Reference proteome</keyword>
<gene>
    <name evidence="3" type="ORF">SAMN05444417_2955</name>
</gene>
<dbReference type="RefSeq" id="WP_073332476.1">
    <property type="nucleotide sequence ID" value="NZ_FQYO01000005.1"/>
</dbReference>
<sequence>MALRVEHEIHRRRRGRNVGLLVVLIGFVGIVFGLTVVKTLNLGSAAEMERFDHVARPALDVAAEREAADTTDAAAPTDQGEEETQR</sequence>
<dbReference type="EMBL" id="FQYO01000005">
    <property type="protein sequence ID" value="SHJ14034.1"/>
    <property type="molecule type" value="Genomic_DNA"/>
</dbReference>
<proteinExistence type="predicted"/>
<reference evidence="3 4" key="1">
    <citation type="submission" date="2016-11" db="EMBL/GenBank/DDBJ databases">
        <authorList>
            <person name="Jaros S."/>
            <person name="Januszkiewicz K."/>
            <person name="Wedrychowicz H."/>
        </authorList>
    </citation>
    <scope>NUCLEOTIDE SEQUENCE [LARGE SCALE GENOMIC DNA]</scope>
    <source>
        <strain evidence="3 4">DSM 100565</strain>
    </source>
</reference>
<evidence type="ECO:0000256" key="2">
    <source>
        <dbReference type="SAM" id="Phobius"/>
    </source>
</evidence>
<accession>A0A1M6GVV8</accession>
<keyword evidence="2" id="KW-0812">Transmembrane</keyword>